<sequence length="67" mass="7469">IPQLLISRRKVPRLATLCETLGRMAITNRSGKILPEPGPIINEQVEDVASESKIIVEDDFEQKVLAK</sequence>
<proteinExistence type="predicted"/>
<evidence type="ECO:0000313" key="2">
    <source>
        <dbReference type="Proteomes" id="UP000823775"/>
    </source>
</evidence>
<dbReference type="EMBL" id="JACEIK010003311">
    <property type="protein sequence ID" value="MCD9641258.1"/>
    <property type="molecule type" value="Genomic_DNA"/>
</dbReference>
<organism evidence="1 2">
    <name type="scientific">Datura stramonium</name>
    <name type="common">Jimsonweed</name>
    <name type="synonym">Common thornapple</name>
    <dbReference type="NCBI Taxonomy" id="4076"/>
    <lineage>
        <taxon>Eukaryota</taxon>
        <taxon>Viridiplantae</taxon>
        <taxon>Streptophyta</taxon>
        <taxon>Embryophyta</taxon>
        <taxon>Tracheophyta</taxon>
        <taxon>Spermatophyta</taxon>
        <taxon>Magnoliopsida</taxon>
        <taxon>eudicotyledons</taxon>
        <taxon>Gunneridae</taxon>
        <taxon>Pentapetalae</taxon>
        <taxon>asterids</taxon>
        <taxon>lamiids</taxon>
        <taxon>Solanales</taxon>
        <taxon>Solanaceae</taxon>
        <taxon>Solanoideae</taxon>
        <taxon>Datureae</taxon>
        <taxon>Datura</taxon>
    </lineage>
</organism>
<reference evidence="1 2" key="1">
    <citation type="journal article" date="2021" name="BMC Genomics">
        <title>Datura genome reveals duplications of psychoactive alkaloid biosynthetic genes and high mutation rate following tissue culture.</title>
        <authorList>
            <person name="Rajewski A."/>
            <person name="Carter-House D."/>
            <person name="Stajich J."/>
            <person name="Litt A."/>
        </authorList>
    </citation>
    <scope>NUCLEOTIDE SEQUENCE [LARGE SCALE GENOMIC DNA]</scope>
    <source>
        <strain evidence="1">AR-01</strain>
    </source>
</reference>
<accession>A0ABS8V4T1</accession>
<name>A0ABS8V4T1_DATST</name>
<dbReference type="Proteomes" id="UP000823775">
    <property type="component" value="Unassembled WGS sequence"/>
</dbReference>
<comment type="caution">
    <text evidence="1">The sequence shown here is derived from an EMBL/GenBank/DDBJ whole genome shotgun (WGS) entry which is preliminary data.</text>
</comment>
<keyword evidence="2" id="KW-1185">Reference proteome</keyword>
<feature type="non-terminal residue" evidence="1">
    <location>
        <position position="1"/>
    </location>
</feature>
<gene>
    <name evidence="1" type="ORF">HAX54_027349</name>
</gene>
<protein>
    <submittedName>
        <fullName evidence="1">Uncharacterized protein</fullName>
    </submittedName>
</protein>
<evidence type="ECO:0000313" key="1">
    <source>
        <dbReference type="EMBL" id="MCD9641258.1"/>
    </source>
</evidence>
<feature type="non-terminal residue" evidence="1">
    <location>
        <position position="67"/>
    </location>
</feature>